<gene>
    <name evidence="2" type="ORF">CCHR01_11058</name>
</gene>
<reference evidence="2" key="1">
    <citation type="submission" date="2023-01" db="EMBL/GenBank/DDBJ databases">
        <title>Colletotrichum chrysophilum M932 genome sequence.</title>
        <authorList>
            <person name="Baroncelli R."/>
        </authorList>
    </citation>
    <scope>NUCLEOTIDE SEQUENCE</scope>
    <source>
        <strain evidence="2">M932</strain>
    </source>
</reference>
<evidence type="ECO:0000313" key="2">
    <source>
        <dbReference type="EMBL" id="KAK1846330.1"/>
    </source>
</evidence>
<dbReference type="AlphaFoldDB" id="A0AAD9EF81"/>
<sequence>MLVLAYFLGCGLGQREQFSREPSPRPRSLAGLDDNPAAARRPSPLFGFGGRGRNLPRPPVCGLDWGPEALGGGLGGIIPAIQAPIASGEHQ</sequence>
<organism evidence="2 3">
    <name type="scientific">Colletotrichum chrysophilum</name>
    <dbReference type="NCBI Taxonomy" id="1836956"/>
    <lineage>
        <taxon>Eukaryota</taxon>
        <taxon>Fungi</taxon>
        <taxon>Dikarya</taxon>
        <taxon>Ascomycota</taxon>
        <taxon>Pezizomycotina</taxon>
        <taxon>Sordariomycetes</taxon>
        <taxon>Hypocreomycetidae</taxon>
        <taxon>Glomerellales</taxon>
        <taxon>Glomerellaceae</taxon>
        <taxon>Colletotrichum</taxon>
        <taxon>Colletotrichum gloeosporioides species complex</taxon>
    </lineage>
</organism>
<name>A0AAD9EF81_9PEZI</name>
<evidence type="ECO:0000256" key="1">
    <source>
        <dbReference type="SAM" id="MobiDB-lite"/>
    </source>
</evidence>
<proteinExistence type="predicted"/>
<feature type="region of interest" description="Disordered" evidence="1">
    <location>
        <begin position="16"/>
        <end position="51"/>
    </location>
</feature>
<comment type="caution">
    <text evidence="2">The sequence shown here is derived from an EMBL/GenBank/DDBJ whole genome shotgun (WGS) entry which is preliminary data.</text>
</comment>
<keyword evidence="3" id="KW-1185">Reference proteome</keyword>
<accession>A0AAD9EF81</accession>
<protein>
    <submittedName>
        <fullName evidence="2">Uncharacterized protein</fullName>
    </submittedName>
</protein>
<dbReference type="EMBL" id="JAQOWY010000240">
    <property type="protein sequence ID" value="KAK1846330.1"/>
    <property type="molecule type" value="Genomic_DNA"/>
</dbReference>
<evidence type="ECO:0000313" key="3">
    <source>
        <dbReference type="Proteomes" id="UP001243330"/>
    </source>
</evidence>
<dbReference type="Proteomes" id="UP001243330">
    <property type="component" value="Unassembled WGS sequence"/>
</dbReference>